<proteinExistence type="inferred from homology"/>
<dbReference type="HOGENOM" id="CLU_036146_2_0_6"/>
<dbReference type="GO" id="GO:0009244">
    <property type="term" value="P:lipopolysaccharide core region biosynthetic process"/>
    <property type="evidence" value="ECO:0007669"/>
    <property type="project" value="UniProtKB-UniRule"/>
</dbReference>
<feature type="site" description="Transition state stabilizer" evidence="10">
    <location>
        <position position="127"/>
    </location>
</feature>
<feature type="active site" description="Proton acceptor" evidence="9">
    <location>
        <position position="60"/>
    </location>
</feature>
<evidence type="ECO:0000259" key="13">
    <source>
        <dbReference type="Pfam" id="PF04413"/>
    </source>
</evidence>
<evidence type="ECO:0000256" key="1">
    <source>
        <dbReference type="ARBA" id="ARBA00004196"/>
    </source>
</evidence>
<keyword evidence="11" id="KW-0472">Membrane</keyword>
<name>J4UXD5_9GAMM</name>
<sequence length="412" mass="47253">MKFFLYNFILILLLPLIISRLIIRSLKDRDYIKNISNRFGIYENETESNPVWFHAVSLGEVISSETLIKKILIDNKVVLSVSTPTGYRQAEKIFGNSLQIVYAPWDIYFFVNNFLKKFNPKALIIFETEIWPSMIKASSAKKIPIFLTNARLSQESNSKYSNIKFFVKEVVELFTLVLAQTNKHYDRFVSLGIDKDKIKIVGSIKFDKDNKIEKKESSVRDPNLIIATSTHSGEEEIISKVFKKLAFIDKSLKFILVPRHPERADSIGTIFKNEGTDCMILEDIPSSFDSNKILILKGIGFLDKLYKSASLAFVGGSMLKDYGGHNVIEASANGCPFIVGPYMKNFEDVISLFLEEEACIQIENSDELYDSCKKLIFDEELRQNMVDNAYKVVENNRGSMEKQYNYLKEYLN</sequence>
<dbReference type="Pfam" id="PF00534">
    <property type="entry name" value="Glycos_transf_1"/>
    <property type="match status" value="1"/>
</dbReference>
<keyword evidence="5" id="KW-0997">Cell inner membrane</keyword>
<evidence type="ECO:0000256" key="7">
    <source>
        <dbReference type="ARBA" id="ARBA00031445"/>
    </source>
</evidence>
<evidence type="ECO:0000256" key="4">
    <source>
        <dbReference type="ARBA" id="ARBA00019077"/>
    </source>
</evidence>
<dbReference type="PANTHER" id="PTHR42755">
    <property type="entry name" value="3-DEOXY-MANNO-OCTULOSONATE CYTIDYLYLTRANSFERASE"/>
    <property type="match status" value="1"/>
</dbReference>
<comment type="subcellular location">
    <subcellularLocation>
        <location evidence="1">Cell envelope</location>
    </subcellularLocation>
    <subcellularLocation>
        <location evidence="11">Cell membrane</location>
    </subcellularLocation>
</comment>
<evidence type="ECO:0000259" key="12">
    <source>
        <dbReference type="Pfam" id="PF00534"/>
    </source>
</evidence>
<keyword evidence="11" id="KW-0448">Lipopolysaccharide biosynthesis</keyword>
<feature type="domain" description="Glycosyl transferase family 1" evidence="12">
    <location>
        <begin position="302"/>
        <end position="391"/>
    </location>
</feature>
<dbReference type="GO" id="GO:0030313">
    <property type="term" value="C:cell envelope"/>
    <property type="evidence" value="ECO:0007669"/>
    <property type="project" value="UniProtKB-SubCell"/>
</dbReference>
<keyword evidence="11" id="KW-1003">Cell membrane</keyword>
<dbReference type="EC" id="2.4.99.12" evidence="3 11"/>
<feature type="domain" description="3-deoxy-D-manno-octulosonic-acid transferase N-terminal" evidence="13">
    <location>
        <begin position="34"/>
        <end position="207"/>
    </location>
</feature>
<evidence type="ECO:0000256" key="6">
    <source>
        <dbReference type="ARBA" id="ARBA00022679"/>
    </source>
</evidence>
<feature type="site" description="Transition state stabilizer" evidence="10">
    <location>
        <position position="205"/>
    </location>
</feature>
<feature type="transmembrane region" description="Helical" evidence="11">
    <location>
        <begin position="6"/>
        <end position="23"/>
    </location>
</feature>
<comment type="catalytic activity">
    <reaction evidence="8 11">
        <text>lipid IVA (E. coli) + CMP-3-deoxy-beta-D-manno-octulosonate = alpha-Kdo-(2-&gt;6)-lipid IVA (E. coli) + CMP + H(+)</text>
        <dbReference type="Rhea" id="RHEA:28066"/>
        <dbReference type="ChEBI" id="CHEBI:15378"/>
        <dbReference type="ChEBI" id="CHEBI:58603"/>
        <dbReference type="ChEBI" id="CHEBI:60364"/>
        <dbReference type="ChEBI" id="CHEBI:60377"/>
        <dbReference type="ChEBI" id="CHEBI:85987"/>
        <dbReference type="EC" id="2.4.99.12"/>
    </reaction>
</comment>
<dbReference type="EMBL" id="JH611157">
    <property type="protein sequence ID" value="EJP71097.1"/>
    <property type="molecule type" value="Genomic_DNA"/>
</dbReference>
<organism evidence="14 15">
    <name type="scientific">SAR86 cluster bacterium SAR86A</name>
    <dbReference type="NCBI Taxonomy" id="1123866"/>
    <lineage>
        <taxon>Bacteria</taxon>
        <taxon>Pseudomonadati</taxon>
        <taxon>Pseudomonadota</taxon>
        <taxon>Gammaproteobacteria</taxon>
        <taxon>SAR86 cluster</taxon>
    </lineage>
</organism>
<gene>
    <name evidence="14" type="ORF">NT01SARS_0897</name>
</gene>
<dbReference type="Gene3D" id="3.40.50.11720">
    <property type="entry name" value="3-Deoxy-D-manno-octulosonic-acid transferase, N-terminal domain"/>
    <property type="match status" value="1"/>
</dbReference>
<dbReference type="STRING" id="1123866.NT01SARS_0897"/>
<evidence type="ECO:0000256" key="3">
    <source>
        <dbReference type="ARBA" id="ARBA00012621"/>
    </source>
</evidence>
<evidence type="ECO:0000256" key="5">
    <source>
        <dbReference type="ARBA" id="ARBA00022519"/>
    </source>
</evidence>
<dbReference type="InterPro" id="IPR038107">
    <property type="entry name" value="Glycos_transf_N_sf"/>
</dbReference>
<keyword evidence="11" id="KW-1133">Transmembrane helix</keyword>
<evidence type="ECO:0000256" key="11">
    <source>
        <dbReference type="RuleBase" id="RU365103"/>
    </source>
</evidence>
<dbReference type="InterPro" id="IPR007507">
    <property type="entry name" value="Glycos_transf_N"/>
</dbReference>
<dbReference type="InterPro" id="IPR001296">
    <property type="entry name" value="Glyco_trans_1"/>
</dbReference>
<accession>J4UXD5</accession>
<dbReference type="AlphaFoldDB" id="J4UXD5"/>
<dbReference type="GO" id="GO:0005886">
    <property type="term" value="C:plasma membrane"/>
    <property type="evidence" value="ECO:0007669"/>
    <property type="project" value="UniProtKB-SubCell"/>
</dbReference>
<dbReference type="UniPathway" id="UPA00958"/>
<keyword evidence="6 11" id="KW-0808">Transferase</keyword>
<comment type="similarity">
    <text evidence="11">Belongs to the glycosyltransferase group 1 family.</text>
</comment>
<evidence type="ECO:0000313" key="14">
    <source>
        <dbReference type="EMBL" id="EJP71097.1"/>
    </source>
</evidence>
<dbReference type="SUPFAM" id="SSF53756">
    <property type="entry name" value="UDP-Glycosyltransferase/glycogen phosphorylase"/>
    <property type="match status" value="1"/>
</dbReference>
<dbReference type="PANTHER" id="PTHR42755:SF1">
    <property type="entry name" value="3-DEOXY-D-MANNO-OCTULOSONIC ACID TRANSFERASE, MITOCHONDRIAL-RELATED"/>
    <property type="match status" value="1"/>
</dbReference>
<dbReference type="Gene3D" id="3.40.50.2000">
    <property type="entry name" value="Glycogen Phosphorylase B"/>
    <property type="match status" value="1"/>
</dbReference>
<reference evidence="14 15" key="1">
    <citation type="journal article" date="2012" name="ISME J.">
        <title>Genomic insights to SAR86, an abundant and uncultivated marine bacterial lineage.</title>
        <authorList>
            <person name="Dupont C.L."/>
            <person name="Rusch D.B."/>
            <person name="Yooseph S."/>
            <person name="Lombardo M.J."/>
            <person name="Richter R.A."/>
            <person name="Valas R."/>
            <person name="Novotny M."/>
            <person name="Yee-Greenbaum J."/>
            <person name="Selengut J.D."/>
            <person name="Haft D.H."/>
            <person name="Halpern A.L."/>
            <person name="Lasken R.S."/>
            <person name="Nealson K."/>
            <person name="Friedman R."/>
            <person name="Venter J.C."/>
        </authorList>
    </citation>
    <scope>NUCLEOTIDE SEQUENCE [LARGE SCALE GENOMIC DNA]</scope>
</reference>
<evidence type="ECO:0000256" key="9">
    <source>
        <dbReference type="PIRSR" id="PIRSR639901-1"/>
    </source>
</evidence>
<protein>
    <recommendedName>
        <fullName evidence="4 11">3-deoxy-D-manno-octulosonic acid transferase</fullName>
        <shortName evidence="11">Kdo transferase</shortName>
        <ecNumber evidence="3 11">2.4.99.12</ecNumber>
    </recommendedName>
    <alternativeName>
        <fullName evidence="7 11">Lipid IV(A) 3-deoxy-D-manno-octulosonic acid transferase</fullName>
    </alternativeName>
</protein>
<dbReference type="Pfam" id="PF04413">
    <property type="entry name" value="Glycos_transf_N"/>
    <property type="match status" value="1"/>
</dbReference>
<dbReference type="GO" id="GO:0009245">
    <property type="term" value="P:lipid A biosynthetic process"/>
    <property type="evidence" value="ECO:0007669"/>
    <property type="project" value="TreeGrafter"/>
</dbReference>
<dbReference type="GO" id="GO:0043842">
    <property type="term" value="F:Kdo transferase activity"/>
    <property type="evidence" value="ECO:0007669"/>
    <property type="project" value="UniProtKB-EC"/>
</dbReference>
<comment type="pathway">
    <text evidence="2 11">Bacterial outer membrane biogenesis; LPS core biosynthesis.</text>
</comment>
<keyword evidence="11" id="KW-0812">Transmembrane</keyword>
<dbReference type="Proteomes" id="UP000010305">
    <property type="component" value="Unassembled WGS sequence"/>
</dbReference>
<evidence type="ECO:0000313" key="15">
    <source>
        <dbReference type="Proteomes" id="UP000010305"/>
    </source>
</evidence>
<evidence type="ECO:0000256" key="10">
    <source>
        <dbReference type="PIRSR" id="PIRSR639901-2"/>
    </source>
</evidence>
<dbReference type="InterPro" id="IPR039901">
    <property type="entry name" value="Kdotransferase"/>
</dbReference>
<evidence type="ECO:0000256" key="2">
    <source>
        <dbReference type="ARBA" id="ARBA00004713"/>
    </source>
</evidence>
<evidence type="ECO:0000256" key="8">
    <source>
        <dbReference type="ARBA" id="ARBA00049183"/>
    </source>
</evidence>
<comment type="function">
    <text evidence="11">Involved in lipopolysaccharide (LPS) biosynthesis. Catalyzes the transfer of 3-deoxy-D-manno-octulosonate (Kdo) residue(s) from CMP-Kdo to lipid IV(A), the tetraacyldisaccharide-1,4'-bisphosphate precursor of lipid A.</text>
</comment>